<evidence type="ECO:0000313" key="3">
    <source>
        <dbReference type="Proteomes" id="UP000199341"/>
    </source>
</evidence>
<keyword evidence="1" id="KW-0472">Membrane</keyword>
<dbReference type="STRING" id="310781.SAMN05216259_104315"/>
<dbReference type="Proteomes" id="UP000199341">
    <property type="component" value="Unassembled WGS sequence"/>
</dbReference>
<proteinExistence type="predicted"/>
<sequence length="78" mass="8223">MHEHERELQGEDLVRLWKDPEARADADVPHPAGEIDPGAAARRARRNAVLLGIGGLAVGVVAAALTCDIQTGGTISFI</sequence>
<evidence type="ECO:0000256" key="1">
    <source>
        <dbReference type="SAM" id="Phobius"/>
    </source>
</evidence>
<dbReference type="RefSeq" id="WP_093784087.1">
    <property type="nucleotide sequence ID" value="NZ_FNIE01000004.1"/>
</dbReference>
<name>A0A1H0BV28_9ACTN</name>
<keyword evidence="3" id="KW-1185">Reference proteome</keyword>
<dbReference type="AlphaFoldDB" id="A0A1H0BV28"/>
<evidence type="ECO:0000313" key="2">
    <source>
        <dbReference type="EMBL" id="SDN49437.1"/>
    </source>
</evidence>
<gene>
    <name evidence="2" type="ORF">SAMN05216259_104315</name>
</gene>
<keyword evidence="1" id="KW-1133">Transmembrane helix</keyword>
<reference evidence="2 3" key="1">
    <citation type="submission" date="2016-10" db="EMBL/GenBank/DDBJ databases">
        <authorList>
            <person name="de Groot N.N."/>
        </authorList>
    </citation>
    <scope>NUCLEOTIDE SEQUENCE [LARGE SCALE GENOMIC DNA]</scope>
    <source>
        <strain evidence="2 3">CGMCC 4.2022</strain>
    </source>
</reference>
<organism evidence="2 3">
    <name type="scientific">Actinacidiphila guanduensis</name>
    <dbReference type="NCBI Taxonomy" id="310781"/>
    <lineage>
        <taxon>Bacteria</taxon>
        <taxon>Bacillati</taxon>
        <taxon>Actinomycetota</taxon>
        <taxon>Actinomycetes</taxon>
        <taxon>Kitasatosporales</taxon>
        <taxon>Streptomycetaceae</taxon>
        <taxon>Actinacidiphila</taxon>
    </lineage>
</organism>
<feature type="transmembrane region" description="Helical" evidence="1">
    <location>
        <begin position="48"/>
        <end position="66"/>
    </location>
</feature>
<accession>A0A1H0BV28</accession>
<dbReference type="EMBL" id="FNIE01000004">
    <property type="protein sequence ID" value="SDN49437.1"/>
    <property type="molecule type" value="Genomic_DNA"/>
</dbReference>
<protein>
    <submittedName>
        <fullName evidence="2">Uncharacterized protein</fullName>
    </submittedName>
</protein>
<keyword evidence="1" id="KW-0812">Transmembrane</keyword>